<sequence length="158" mass="17547">MSALLPVVALRVAVPEDVELVAALKERVLRRDLEPLVGWDPDRSRARVAEHFSPDHTRMILLDGEVAGTITLRPDGEESWLEMFYLDEQHQGRGIGSAVLRAVLAEVPDERPLRLQVLVGSAARRLYERHGFVVEHDDGIDIWMRRAPGGSAAVTATP</sequence>
<dbReference type="PATRIC" id="fig|582680.6.peg.2984"/>
<reference evidence="2 3" key="1">
    <citation type="submission" date="2015-02" db="EMBL/GenBank/DDBJ databases">
        <title>Draft genome sequences of ten Microbacterium spp. with emphasis on heavy metal contaminated environments.</title>
        <authorList>
            <person name="Corretto E."/>
        </authorList>
    </citation>
    <scope>NUCLEOTIDE SEQUENCE [LARGE SCALE GENOMIC DNA]</scope>
    <source>
        <strain evidence="2 3">ARN176</strain>
    </source>
</reference>
<protein>
    <submittedName>
        <fullName evidence="2">Acetyltransferase (GNAT) family protein</fullName>
    </submittedName>
</protein>
<keyword evidence="3" id="KW-1185">Reference proteome</keyword>
<evidence type="ECO:0000313" key="2">
    <source>
        <dbReference type="EMBL" id="KJL31630.1"/>
    </source>
</evidence>
<dbReference type="InterPro" id="IPR000182">
    <property type="entry name" value="GNAT_dom"/>
</dbReference>
<dbReference type="STRING" id="582680.RS86_02905"/>
<comment type="caution">
    <text evidence="2">The sequence shown here is derived from an EMBL/GenBank/DDBJ whole genome shotgun (WGS) entry which is preliminary data.</text>
</comment>
<proteinExistence type="predicted"/>
<keyword evidence="2" id="KW-0808">Transferase</keyword>
<dbReference type="Gene3D" id="3.40.630.30">
    <property type="match status" value="1"/>
</dbReference>
<evidence type="ECO:0000313" key="3">
    <source>
        <dbReference type="Proteomes" id="UP000033740"/>
    </source>
</evidence>
<dbReference type="PROSITE" id="PS51186">
    <property type="entry name" value="GNAT"/>
    <property type="match status" value="1"/>
</dbReference>
<dbReference type="AlphaFoldDB" id="A0A0F0LH70"/>
<name>A0A0F0LH70_9MICO</name>
<dbReference type="GO" id="GO:0016747">
    <property type="term" value="F:acyltransferase activity, transferring groups other than amino-acyl groups"/>
    <property type="evidence" value="ECO:0007669"/>
    <property type="project" value="InterPro"/>
</dbReference>
<dbReference type="Pfam" id="PF00583">
    <property type="entry name" value="Acetyltransf_1"/>
    <property type="match status" value="1"/>
</dbReference>
<dbReference type="EMBL" id="JYIX01000038">
    <property type="protein sequence ID" value="KJL31630.1"/>
    <property type="molecule type" value="Genomic_DNA"/>
</dbReference>
<dbReference type="InterPro" id="IPR016181">
    <property type="entry name" value="Acyl_CoA_acyltransferase"/>
</dbReference>
<accession>A0A0F0LH70</accession>
<evidence type="ECO:0000259" key="1">
    <source>
        <dbReference type="PROSITE" id="PS51186"/>
    </source>
</evidence>
<dbReference type="SUPFAM" id="SSF55729">
    <property type="entry name" value="Acyl-CoA N-acyltransferases (Nat)"/>
    <property type="match status" value="1"/>
</dbReference>
<feature type="domain" description="N-acetyltransferase" evidence="1">
    <location>
        <begin position="8"/>
        <end position="149"/>
    </location>
</feature>
<gene>
    <name evidence="2" type="ORF">RS86_02905</name>
</gene>
<dbReference type="Proteomes" id="UP000033740">
    <property type="component" value="Unassembled WGS sequence"/>
</dbReference>
<dbReference type="RefSeq" id="WP_045272993.1">
    <property type="nucleotide sequence ID" value="NZ_JYIX01000038.1"/>
</dbReference>
<organism evidence="2 3">
    <name type="scientific">Microbacterium azadirachtae</name>
    <dbReference type="NCBI Taxonomy" id="582680"/>
    <lineage>
        <taxon>Bacteria</taxon>
        <taxon>Bacillati</taxon>
        <taxon>Actinomycetota</taxon>
        <taxon>Actinomycetes</taxon>
        <taxon>Micrococcales</taxon>
        <taxon>Microbacteriaceae</taxon>
        <taxon>Microbacterium</taxon>
    </lineage>
</organism>
<dbReference type="CDD" id="cd04301">
    <property type="entry name" value="NAT_SF"/>
    <property type="match status" value="1"/>
</dbReference>